<evidence type="ECO:0000313" key="2">
    <source>
        <dbReference type="Proteomes" id="UP001282284"/>
    </source>
</evidence>
<sequence>MDKIYDLVINFKDGTSWDKEEIDMSQNPEGIKVFLEELEKMGNAELTAQESGETREVSEIKSVEILF</sequence>
<gene>
    <name evidence="1" type="ORF">QT711_11320</name>
</gene>
<organism evidence="1 2">
    <name type="scientific">Sporosarcina saromensis</name>
    <dbReference type="NCBI Taxonomy" id="359365"/>
    <lineage>
        <taxon>Bacteria</taxon>
        <taxon>Bacillati</taxon>
        <taxon>Bacillota</taxon>
        <taxon>Bacilli</taxon>
        <taxon>Bacillales</taxon>
        <taxon>Caryophanaceae</taxon>
        <taxon>Sporosarcina</taxon>
    </lineage>
</organism>
<evidence type="ECO:0000313" key="1">
    <source>
        <dbReference type="EMBL" id="MDW0113778.1"/>
    </source>
</evidence>
<keyword evidence="2" id="KW-1185">Reference proteome</keyword>
<protein>
    <submittedName>
        <fullName evidence="1">Uncharacterized protein</fullName>
    </submittedName>
</protein>
<proteinExistence type="predicted"/>
<name>A0ABU4G9Z7_9BACL</name>
<dbReference type="EMBL" id="JAUBDI010000010">
    <property type="protein sequence ID" value="MDW0113778.1"/>
    <property type="molecule type" value="Genomic_DNA"/>
</dbReference>
<reference evidence="1 2" key="1">
    <citation type="submission" date="2023-06" db="EMBL/GenBank/DDBJ databases">
        <title>Sporosarcina sp. nov., isolated from Korean traditional fermented seafood 'Jeotgal'.</title>
        <authorList>
            <person name="Yang A.I."/>
            <person name="Shin N.-R."/>
        </authorList>
    </citation>
    <scope>NUCLEOTIDE SEQUENCE [LARGE SCALE GENOMIC DNA]</scope>
    <source>
        <strain evidence="1 2">KCTC13119</strain>
    </source>
</reference>
<dbReference type="RefSeq" id="WP_317944340.1">
    <property type="nucleotide sequence ID" value="NZ_JAUBDI010000010.1"/>
</dbReference>
<comment type="caution">
    <text evidence="1">The sequence shown here is derived from an EMBL/GenBank/DDBJ whole genome shotgun (WGS) entry which is preliminary data.</text>
</comment>
<accession>A0ABU4G9Z7</accession>
<dbReference type="Proteomes" id="UP001282284">
    <property type="component" value="Unassembled WGS sequence"/>
</dbReference>